<name>A0A022W930_TRIRU</name>
<feature type="compositionally biased region" description="Basic residues" evidence="1">
    <location>
        <begin position="57"/>
        <end position="68"/>
    </location>
</feature>
<evidence type="ECO:0000256" key="1">
    <source>
        <dbReference type="SAM" id="MobiDB-lite"/>
    </source>
</evidence>
<protein>
    <submittedName>
        <fullName evidence="2">Uncharacterized protein</fullName>
    </submittedName>
</protein>
<proteinExistence type="predicted"/>
<dbReference type="EMBL" id="KK207773">
    <property type="protein sequence ID" value="EZF54819.1"/>
    <property type="molecule type" value="Genomic_DNA"/>
</dbReference>
<feature type="region of interest" description="Disordered" evidence="1">
    <location>
        <begin position="82"/>
        <end position="121"/>
    </location>
</feature>
<evidence type="ECO:0000313" key="2">
    <source>
        <dbReference type="EMBL" id="EZF54819.1"/>
    </source>
</evidence>
<feature type="compositionally biased region" description="Basic residues" evidence="1">
    <location>
        <begin position="38"/>
        <end position="51"/>
    </location>
</feature>
<feature type="compositionally biased region" description="Basic and acidic residues" evidence="1">
    <location>
        <begin position="91"/>
        <end position="105"/>
    </location>
</feature>
<dbReference type="Proteomes" id="UP000023758">
    <property type="component" value="Unassembled WGS sequence"/>
</dbReference>
<dbReference type="AlphaFoldDB" id="A0A022W930"/>
<organism evidence="2">
    <name type="scientific">Trichophyton rubrum CBS 288.86</name>
    <dbReference type="NCBI Taxonomy" id="1215330"/>
    <lineage>
        <taxon>Eukaryota</taxon>
        <taxon>Fungi</taxon>
        <taxon>Dikarya</taxon>
        <taxon>Ascomycota</taxon>
        <taxon>Pezizomycotina</taxon>
        <taxon>Eurotiomycetes</taxon>
        <taxon>Eurotiomycetidae</taxon>
        <taxon>Onygenales</taxon>
        <taxon>Arthrodermataceae</taxon>
        <taxon>Trichophyton</taxon>
    </lineage>
</organism>
<gene>
    <name evidence="2" type="ORF">H103_02491</name>
</gene>
<feature type="region of interest" description="Disordered" evidence="1">
    <location>
        <begin position="38"/>
        <end position="70"/>
    </location>
</feature>
<accession>A0A022W930</accession>
<sequence length="121" mass="13948">MSHGAIEPWGEDPWSRNPGDVPSCLEVYLLTSGGIRTHTYRHGQQHERKAKSGTVKKEKKQKKKKRSKTCLSLAGLAVRLDRIRLKPHRRSLGDLRDEERSKQEAEISPPESRTRRTRRTP</sequence>
<dbReference type="HOGENOM" id="CLU_2039743_0_0_1"/>
<reference evidence="2" key="1">
    <citation type="submission" date="2014-02" db="EMBL/GenBank/DDBJ databases">
        <title>The Genome Sequence of Trichophyton rubrum (morphotype fischeri) CBS 288.86.</title>
        <authorList>
            <consortium name="The Broad Institute Genomics Platform"/>
            <person name="Cuomo C.A."/>
            <person name="White T.C."/>
            <person name="Graser Y."/>
            <person name="Martinez-Rossi N."/>
            <person name="Heitman J."/>
            <person name="Young S.K."/>
            <person name="Zeng Q."/>
            <person name="Gargeya S."/>
            <person name="Abouelleil A."/>
            <person name="Alvarado L."/>
            <person name="Chapman S.B."/>
            <person name="Gainer-Dewar J."/>
            <person name="Goldberg J."/>
            <person name="Griggs A."/>
            <person name="Gujja S."/>
            <person name="Hansen M."/>
            <person name="Howarth C."/>
            <person name="Imamovic A."/>
            <person name="Larimer J."/>
            <person name="Martinez D."/>
            <person name="Murphy C."/>
            <person name="Pearson M.D."/>
            <person name="Persinoti G."/>
            <person name="Poon T."/>
            <person name="Priest M."/>
            <person name="Roberts A.D."/>
            <person name="Saif S."/>
            <person name="Shea T.D."/>
            <person name="Sykes S.N."/>
            <person name="Wortman J."/>
            <person name="Nusbaum C."/>
            <person name="Birren B."/>
        </authorList>
    </citation>
    <scope>NUCLEOTIDE SEQUENCE [LARGE SCALE GENOMIC DNA]</scope>
    <source>
        <strain evidence="2">CBS 288.86</strain>
    </source>
</reference>